<keyword evidence="2" id="KW-0812">Transmembrane</keyword>
<gene>
    <name evidence="3" type="primary">Contig5862.g6284</name>
    <name evidence="3" type="ORF">STYLEM_12942</name>
</gene>
<evidence type="ECO:0000256" key="2">
    <source>
        <dbReference type="SAM" id="Phobius"/>
    </source>
</evidence>
<evidence type="ECO:0000313" key="4">
    <source>
        <dbReference type="Proteomes" id="UP000039865"/>
    </source>
</evidence>
<dbReference type="Proteomes" id="UP000039865">
    <property type="component" value="Unassembled WGS sequence"/>
</dbReference>
<keyword evidence="2" id="KW-1133">Transmembrane helix</keyword>
<keyword evidence="2" id="KW-0472">Membrane</keyword>
<proteinExistence type="predicted"/>
<evidence type="ECO:0000256" key="1">
    <source>
        <dbReference type="SAM" id="MobiDB-lite"/>
    </source>
</evidence>
<dbReference type="EMBL" id="CCKQ01012283">
    <property type="protein sequence ID" value="CDW83889.1"/>
    <property type="molecule type" value="Genomic_DNA"/>
</dbReference>
<organism evidence="3 4">
    <name type="scientific">Stylonychia lemnae</name>
    <name type="common">Ciliate</name>
    <dbReference type="NCBI Taxonomy" id="5949"/>
    <lineage>
        <taxon>Eukaryota</taxon>
        <taxon>Sar</taxon>
        <taxon>Alveolata</taxon>
        <taxon>Ciliophora</taxon>
        <taxon>Intramacronucleata</taxon>
        <taxon>Spirotrichea</taxon>
        <taxon>Stichotrichia</taxon>
        <taxon>Sporadotrichida</taxon>
        <taxon>Oxytrichidae</taxon>
        <taxon>Stylonychinae</taxon>
        <taxon>Stylonychia</taxon>
    </lineage>
</organism>
<evidence type="ECO:0000313" key="3">
    <source>
        <dbReference type="EMBL" id="CDW83889.1"/>
    </source>
</evidence>
<accession>A0A078AP40</accession>
<feature type="transmembrane region" description="Helical" evidence="2">
    <location>
        <begin position="73"/>
        <end position="92"/>
    </location>
</feature>
<feature type="transmembrane region" description="Helical" evidence="2">
    <location>
        <begin position="193"/>
        <end position="219"/>
    </location>
</feature>
<reference evidence="3 4" key="1">
    <citation type="submission" date="2014-06" db="EMBL/GenBank/DDBJ databases">
        <authorList>
            <person name="Swart Estienne"/>
        </authorList>
    </citation>
    <scope>NUCLEOTIDE SEQUENCE [LARGE SCALE GENOMIC DNA]</scope>
    <source>
        <strain evidence="3 4">130c</strain>
    </source>
</reference>
<feature type="transmembrane region" description="Helical" evidence="2">
    <location>
        <begin position="140"/>
        <end position="164"/>
    </location>
</feature>
<dbReference type="AlphaFoldDB" id="A0A078AP40"/>
<dbReference type="InParanoid" id="A0A078AP40"/>
<keyword evidence="4" id="KW-1185">Reference proteome</keyword>
<feature type="transmembrane region" description="Helical" evidence="2">
    <location>
        <begin position="256"/>
        <end position="274"/>
    </location>
</feature>
<name>A0A078AP40_STYLE</name>
<sequence length="311" mass="35907">MMKSFHNKDYSKQHDESIDRDNGKDQDDNEGNYDSARSHNEGVPSGVNSLNASKLDEDQTDDIYSYQVKTRRFAVLIIILGLLIMLLGYSALSYDLVEMRKARDTGKYEFTIKSDKRDPNKESNQEEDQGLRFELNKYTFFLLAGVSILMDTMTFVEGILVLFISIKAVVSIQKLISNGHNIFKPDQGKTRNIFDVIILMVIIQLTSSIVQSGVLFYVLHKATNQFERQYGSNDSIQVQEEERSIQNFQNIMVTRSAITIIFFSLGCFLNLIVLRQFRNYQKRYEDMILERLDETYRLGQSQKPTAIVVHE</sequence>
<protein>
    <submittedName>
        <fullName evidence="3">Uncharacterized protein</fullName>
    </submittedName>
</protein>
<feature type="region of interest" description="Disordered" evidence="1">
    <location>
        <begin position="1"/>
        <end position="54"/>
    </location>
</feature>
<feature type="compositionally biased region" description="Basic and acidic residues" evidence="1">
    <location>
        <begin position="1"/>
        <end position="26"/>
    </location>
</feature>